<evidence type="ECO:0000313" key="2">
    <source>
        <dbReference type="Proteomes" id="UP000823775"/>
    </source>
</evidence>
<proteinExistence type="predicted"/>
<dbReference type="InterPro" id="IPR045050">
    <property type="entry name" value="Synaptotagmin_plant"/>
</dbReference>
<dbReference type="PANTHER" id="PTHR10774:SF188">
    <property type="entry name" value="SYNAPTOTAGMIN-2"/>
    <property type="match status" value="1"/>
</dbReference>
<organism evidence="1 2">
    <name type="scientific">Datura stramonium</name>
    <name type="common">Jimsonweed</name>
    <name type="synonym">Common thornapple</name>
    <dbReference type="NCBI Taxonomy" id="4076"/>
    <lineage>
        <taxon>Eukaryota</taxon>
        <taxon>Viridiplantae</taxon>
        <taxon>Streptophyta</taxon>
        <taxon>Embryophyta</taxon>
        <taxon>Tracheophyta</taxon>
        <taxon>Spermatophyta</taxon>
        <taxon>Magnoliopsida</taxon>
        <taxon>eudicotyledons</taxon>
        <taxon>Gunneridae</taxon>
        <taxon>Pentapetalae</taxon>
        <taxon>asterids</taxon>
        <taxon>lamiids</taxon>
        <taxon>Solanales</taxon>
        <taxon>Solanaceae</taxon>
        <taxon>Solanoideae</taxon>
        <taxon>Datureae</taxon>
        <taxon>Datura</taxon>
    </lineage>
</organism>
<dbReference type="EMBL" id="JACEIK010005331">
    <property type="protein sequence ID" value="MCE0481242.1"/>
    <property type="molecule type" value="Genomic_DNA"/>
</dbReference>
<protein>
    <submittedName>
        <fullName evidence="1">Uncharacterized protein</fullName>
    </submittedName>
</protein>
<name>A0ABS8VLQ0_DATST</name>
<comment type="caution">
    <text evidence="1">The sequence shown here is derived from an EMBL/GenBank/DDBJ whole genome shotgun (WGS) entry which is preliminary data.</text>
</comment>
<sequence length="221" mass="24680">MTVWTGSTNSLSICGLTWTRQLQDCKRYCETNCAEQIPKYKIDSVDFETLTLGSLPPTFQGMKVYVTDEKELIMEPSIVGRNPNVTVRSKHWIESNSSGFAAPRITLKPLVPSFPCFANIFVSLMEKLGHQVFPSQFWKTVSLDWKQCRKIVGPDPFTESTITREPAGVEDPMTITAIFGLNHLLPKAHSFCEADLSPPNLPETITAIFGLVTSFKGSFLL</sequence>
<evidence type="ECO:0000313" key="1">
    <source>
        <dbReference type="EMBL" id="MCE0481242.1"/>
    </source>
</evidence>
<accession>A0ABS8VLQ0</accession>
<keyword evidence="2" id="KW-1185">Reference proteome</keyword>
<gene>
    <name evidence="1" type="ORF">HAX54_038837</name>
</gene>
<dbReference type="Proteomes" id="UP000823775">
    <property type="component" value="Unassembled WGS sequence"/>
</dbReference>
<dbReference type="PANTHER" id="PTHR10774">
    <property type="entry name" value="EXTENDED SYNAPTOTAGMIN-RELATED"/>
    <property type="match status" value="1"/>
</dbReference>
<reference evidence="1 2" key="1">
    <citation type="journal article" date="2021" name="BMC Genomics">
        <title>Datura genome reveals duplications of psychoactive alkaloid biosynthetic genes and high mutation rate following tissue culture.</title>
        <authorList>
            <person name="Rajewski A."/>
            <person name="Carter-House D."/>
            <person name="Stajich J."/>
            <person name="Litt A."/>
        </authorList>
    </citation>
    <scope>NUCLEOTIDE SEQUENCE [LARGE SCALE GENOMIC DNA]</scope>
    <source>
        <strain evidence="1">AR-01</strain>
    </source>
</reference>